<feature type="chain" id="PRO_5029679654" evidence="1">
    <location>
        <begin position="19"/>
        <end position="110"/>
    </location>
</feature>
<dbReference type="WBParaSite" id="HCON_00035040-00001">
    <property type="protein sequence ID" value="HCON_00035040-00001"/>
    <property type="gene ID" value="HCON_00035040"/>
</dbReference>
<organism evidence="2 3">
    <name type="scientific">Haemonchus contortus</name>
    <name type="common">Barber pole worm</name>
    <dbReference type="NCBI Taxonomy" id="6289"/>
    <lineage>
        <taxon>Eukaryota</taxon>
        <taxon>Metazoa</taxon>
        <taxon>Ecdysozoa</taxon>
        <taxon>Nematoda</taxon>
        <taxon>Chromadorea</taxon>
        <taxon>Rhabditida</taxon>
        <taxon>Rhabditina</taxon>
        <taxon>Rhabditomorpha</taxon>
        <taxon>Strongyloidea</taxon>
        <taxon>Trichostrongylidae</taxon>
        <taxon>Haemonchus</taxon>
    </lineage>
</organism>
<evidence type="ECO:0000313" key="3">
    <source>
        <dbReference type="WBParaSite" id="HCON_00035040-00001"/>
    </source>
</evidence>
<protein>
    <submittedName>
        <fullName evidence="3">Uncharacterized protein</fullName>
    </submittedName>
</protein>
<keyword evidence="1" id="KW-0732">Signal</keyword>
<dbReference type="AlphaFoldDB" id="A0A7I4Y108"/>
<dbReference type="PANTHER" id="PTHR39352:SF1">
    <property type="entry name" value="NEUROPEPTIDE-LIKE PROTEIN"/>
    <property type="match status" value="1"/>
</dbReference>
<accession>A0A7I4Y108</accession>
<name>A0A7I4Y108_HAECO</name>
<dbReference type="PANTHER" id="PTHR39352">
    <property type="entry name" value="PROTEIN CBG14251"/>
    <property type="match status" value="1"/>
</dbReference>
<evidence type="ECO:0000256" key="1">
    <source>
        <dbReference type="SAM" id="SignalP"/>
    </source>
</evidence>
<feature type="signal peptide" evidence="1">
    <location>
        <begin position="1"/>
        <end position="18"/>
    </location>
</feature>
<proteinExistence type="predicted"/>
<dbReference type="Proteomes" id="UP000025227">
    <property type="component" value="Unplaced"/>
</dbReference>
<dbReference type="OMA" id="INTEFIW"/>
<keyword evidence="2" id="KW-1185">Reference proteome</keyword>
<dbReference type="OrthoDB" id="5838019at2759"/>
<evidence type="ECO:0000313" key="2">
    <source>
        <dbReference type="Proteomes" id="UP000025227"/>
    </source>
</evidence>
<reference evidence="3" key="1">
    <citation type="submission" date="2020-12" db="UniProtKB">
        <authorList>
            <consortium name="WormBaseParasite"/>
        </authorList>
    </citation>
    <scope>IDENTIFICATION</scope>
    <source>
        <strain evidence="3">MHco3</strain>
    </source>
</reference>
<sequence>MKWVLILLFLYEPGSCLTREELLEHLKDKQETRNTFDARVPRLIRPIGYVNEEPIWPRVLEKVKSEAELFFDDDNFAYKVAPHRDAVALIRKMDKEENYNKVLNFLEKFT</sequence>